<organism evidence="2 3">
    <name type="scientific">Imshaugia aleurites</name>
    <dbReference type="NCBI Taxonomy" id="172621"/>
    <lineage>
        <taxon>Eukaryota</taxon>
        <taxon>Fungi</taxon>
        <taxon>Dikarya</taxon>
        <taxon>Ascomycota</taxon>
        <taxon>Pezizomycotina</taxon>
        <taxon>Lecanoromycetes</taxon>
        <taxon>OSLEUM clade</taxon>
        <taxon>Lecanoromycetidae</taxon>
        <taxon>Lecanorales</taxon>
        <taxon>Lecanorineae</taxon>
        <taxon>Parmeliaceae</taxon>
        <taxon>Imshaugia</taxon>
    </lineage>
</organism>
<dbReference type="GO" id="GO:0008237">
    <property type="term" value="F:metallopeptidase activity"/>
    <property type="evidence" value="ECO:0007669"/>
    <property type="project" value="InterPro"/>
</dbReference>
<dbReference type="OrthoDB" id="5364296at2759"/>
<dbReference type="InterPro" id="IPR024079">
    <property type="entry name" value="MetalloPept_cat_dom_sf"/>
</dbReference>
<gene>
    <name evidence="2" type="ORF">IMSHALPRED_000773</name>
</gene>
<reference evidence="2" key="1">
    <citation type="submission" date="2021-03" db="EMBL/GenBank/DDBJ databases">
        <authorList>
            <person name="Tagirdzhanova G."/>
        </authorList>
    </citation>
    <scope>NUCLEOTIDE SEQUENCE</scope>
</reference>
<accession>A0A8H3J042</accession>
<evidence type="ECO:0000256" key="1">
    <source>
        <dbReference type="SAM" id="SignalP"/>
    </source>
</evidence>
<comment type="caution">
    <text evidence="2">The sequence shown here is derived from an EMBL/GenBank/DDBJ whole genome shotgun (WGS) entry which is preliminary data.</text>
</comment>
<sequence length="294" mass="31607">MLSTLLRVCSLLAYLLLASGRPQVQTQAGPFSIGALDDWASSGNYLIYSCASRVPAVQSILDITYLALQTAILSTDSPAYKAFFRSADPDSMTAVLKAITAGTNITTTHYGSRRPTMVCVNAIDTYIRTFWTLCQDSEDTMVIQPPGTSIVFLCPPFFDIAPLPVPTDCAVVNHASTALIPHVYMAGTQYGFLVETLADTYLREMKRGRVAFGGNVRYENACLALPPDQALKNPSSYAFYTSNVRAGCTQFPSRVSIQRDRELLATGGGSGANTTDNLMFGCIGVGTNSSSCPL</sequence>
<dbReference type="AlphaFoldDB" id="A0A8H3J042"/>
<dbReference type="Gene3D" id="3.40.390.10">
    <property type="entry name" value="Collagenase (Catalytic Domain)"/>
    <property type="match status" value="1"/>
</dbReference>
<feature type="signal peptide" evidence="1">
    <location>
        <begin position="1"/>
        <end position="20"/>
    </location>
</feature>
<protein>
    <submittedName>
        <fullName evidence="2">Uncharacterized protein</fullName>
    </submittedName>
</protein>
<dbReference type="SUPFAM" id="SSF55486">
    <property type="entry name" value="Metalloproteases ('zincins'), catalytic domain"/>
    <property type="match status" value="1"/>
</dbReference>
<dbReference type="Proteomes" id="UP000664534">
    <property type="component" value="Unassembled WGS sequence"/>
</dbReference>
<feature type="chain" id="PRO_5034880837" evidence="1">
    <location>
        <begin position="21"/>
        <end position="294"/>
    </location>
</feature>
<name>A0A8H3J042_9LECA</name>
<keyword evidence="1" id="KW-0732">Signal</keyword>
<proteinExistence type="predicted"/>
<dbReference type="EMBL" id="CAJPDT010000108">
    <property type="protein sequence ID" value="CAF9938375.1"/>
    <property type="molecule type" value="Genomic_DNA"/>
</dbReference>
<evidence type="ECO:0000313" key="2">
    <source>
        <dbReference type="EMBL" id="CAF9938375.1"/>
    </source>
</evidence>
<keyword evidence="3" id="KW-1185">Reference proteome</keyword>
<evidence type="ECO:0000313" key="3">
    <source>
        <dbReference type="Proteomes" id="UP000664534"/>
    </source>
</evidence>